<evidence type="ECO:0000256" key="6">
    <source>
        <dbReference type="ARBA" id="ARBA00023004"/>
    </source>
</evidence>
<dbReference type="Proteomes" id="UP000562395">
    <property type="component" value="Unassembled WGS sequence"/>
</dbReference>
<dbReference type="Gene3D" id="2.40.170.20">
    <property type="entry name" value="TonB-dependent receptor, beta-barrel domain"/>
    <property type="match status" value="1"/>
</dbReference>
<accession>A0A7W6EWE3</accession>
<keyword evidence="2 11" id="KW-0813">Transport</keyword>
<evidence type="ECO:0000256" key="10">
    <source>
        <dbReference type="ARBA" id="ARBA00023237"/>
    </source>
</evidence>
<dbReference type="PANTHER" id="PTHR32552:SF81">
    <property type="entry name" value="TONB-DEPENDENT OUTER MEMBRANE RECEPTOR"/>
    <property type="match status" value="1"/>
</dbReference>
<evidence type="ECO:0000313" key="16">
    <source>
        <dbReference type="EMBL" id="MBB3860900.1"/>
    </source>
</evidence>
<sequence>MSMRLACLMSTAAAVAVAVTNPARAQDLVLPSSGAAQNQNESSAAQIEDIVVTARRTEEPLQKVPAAVTAIATEQIRKLNIVDPRDLTGRVPSLTVGNPTSTRSAASFTIRGLSGAVGGGDPAVTVYVAEVPTITAVGGSFYDLQNVQVLKGPQGTLFGRNSTGGAVLLEPKRPVYEFGGYAEATVGDFGLRRFQGALNAPLVDDKLLVRAAFDIFDRDGYTREVTNGVNLDDRRYKAARLGIAARPSADFENYLLVDYSKSDTNGAGMILTSVNSAAPLSFLAPFLALQQARGIRKTAHSVTDFYDVTETHGVTNISTYRFSEKYLVKLVLGYRAYRHRNTNDIDSSPLPLLAYVPETGWTGGTSGPPSQKQFSGELQLQGKSFDDKLDWITGLYADDVKPWTNTFDAILQFNPSLRPSITVSQRTFKSKAAFASATYDLGNLLTGVSITGGVRYTDDKRTLKNLSYLSPTVVPTPDSGVCPTPPPAGGRTCIPFASSFSATTWNAGINWQANDDTLLYVASRRGYKGGGFNVNARAGSPETEFQPEFVTDIELGAKTQIEVGANKLRLNAALYRTKYDDIQFTNVFRDPVDNQIRTLVLNGPQATLKGAEIEATFATRFGLTLGGFYSHFDGVYDKLTRVVNSVPTDFSGTKFGGARDRFGVTATYDREIAGLGDLELFGDYNWTGAQRNPNPFATVVDPTADQKAYGILNLRASLDNVMGSPIQLFAFVTNVTDKVFYSYYAPTYESIGVGAALFSEPRMFGLGMRVRFGADAQ</sequence>
<keyword evidence="10 11" id="KW-0998">Cell outer membrane</keyword>
<keyword evidence="3 11" id="KW-1134">Transmembrane beta strand</keyword>
<organism evidence="16 17">
    <name type="scientific">Novosphingobium hassiacum</name>
    <dbReference type="NCBI Taxonomy" id="173676"/>
    <lineage>
        <taxon>Bacteria</taxon>
        <taxon>Pseudomonadati</taxon>
        <taxon>Pseudomonadota</taxon>
        <taxon>Alphaproteobacteria</taxon>
        <taxon>Sphingomonadales</taxon>
        <taxon>Sphingomonadaceae</taxon>
        <taxon>Novosphingobium</taxon>
    </lineage>
</organism>
<evidence type="ECO:0000256" key="3">
    <source>
        <dbReference type="ARBA" id="ARBA00022452"/>
    </source>
</evidence>
<reference evidence="16 17" key="1">
    <citation type="submission" date="2020-08" db="EMBL/GenBank/DDBJ databases">
        <title>Genomic Encyclopedia of Type Strains, Phase IV (KMG-IV): sequencing the most valuable type-strain genomes for metagenomic binning, comparative biology and taxonomic classification.</title>
        <authorList>
            <person name="Goeker M."/>
        </authorList>
    </citation>
    <scope>NUCLEOTIDE SEQUENCE [LARGE SCALE GENOMIC DNA]</scope>
    <source>
        <strain evidence="16 17">DSM 14552</strain>
    </source>
</reference>
<dbReference type="RefSeq" id="WP_183613145.1">
    <property type="nucleotide sequence ID" value="NZ_JACICY010000004.1"/>
</dbReference>
<evidence type="ECO:0000256" key="11">
    <source>
        <dbReference type="PROSITE-ProRule" id="PRU01360"/>
    </source>
</evidence>
<keyword evidence="13" id="KW-0732">Signal</keyword>
<dbReference type="Pfam" id="PF00593">
    <property type="entry name" value="TonB_dep_Rec_b-barrel"/>
    <property type="match status" value="1"/>
</dbReference>
<keyword evidence="7" id="KW-0406">Ion transport</keyword>
<evidence type="ECO:0000256" key="9">
    <source>
        <dbReference type="ARBA" id="ARBA00023136"/>
    </source>
</evidence>
<evidence type="ECO:0000256" key="7">
    <source>
        <dbReference type="ARBA" id="ARBA00023065"/>
    </source>
</evidence>
<dbReference type="Pfam" id="PF07715">
    <property type="entry name" value="Plug"/>
    <property type="match status" value="1"/>
</dbReference>
<keyword evidence="8 12" id="KW-0798">TonB box</keyword>
<evidence type="ECO:0000313" key="17">
    <source>
        <dbReference type="Proteomes" id="UP000562395"/>
    </source>
</evidence>
<keyword evidence="5 11" id="KW-0812">Transmembrane</keyword>
<feature type="domain" description="TonB-dependent receptor-like beta-barrel" evidence="14">
    <location>
        <begin position="293"/>
        <end position="735"/>
    </location>
</feature>
<feature type="domain" description="TonB-dependent receptor plug" evidence="15">
    <location>
        <begin position="61"/>
        <end position="166"/>
    </location>
</feature>
<evidence type="ECO:0000259" key="15">
    <source>
        <dbReference type="Pfam" id="PF07715"/>
    </source>
</evidence>
<comment type="caution">
    <text evidence="16">The sequence shown here is derived from an EMBL/GenBank/DDBJ whole genome shotgun (WGS) entry which is preliminary data.</text>
</comment>
<dbReference type="PROSITE" id="PS52016">
    <property type="entry name" value="TONB_DEPENDENT_REC_3"/>
    <property type="match status" value="1"/>
</dbReference>
<evidence type="ECO:0000259" key="14">
    <source>
        <dbReference type="Pfam" id="PF00593"/>
    </source>
</evidence>
<dbReference type="InterPro" id="IPR012910">
    <property type="entry name" value="Plug_dom"/>
</dbReference>
<feature type="chain" id="PRO_5030769310" evidence="13">
    <location>
        <begin position="26"/>
        <end position="777"/>
    </location>
</feature>
<proteinExistence type="inferred from homology"/>
<name>A0A7W6EWE3_9SPHN</name>
<protein>
    <submittedName>
        <fullName evidence="16">Iron complex outermembrane receptor protein</fullName>
    </submittedName>
</protein>
<dbReference type="PANTHER" id="PTHR32552">
    <property type="entry name" value="FERRICHROME IRON RECEPTOR-RELATED"/>
    <property type="match status" value="1"/>
</dbReference>
<evidence type="ECO:0000256" key="2">
    <source>
        <dbReference type="ARBA" id="ARBA00022448"/>
    </source>
</evidence>
<evidence type="ECO:0000256" key="13">
    <source>
        <dbReference type="SAM" id="SignalP"/>
    </source>
</evidence>
<evidence type="ECO:0000256" key="8">
    <source>
        <dbReference type="ARBA" id="ARBA00023077"/>
    </source>
</evidence>
<evidence type="ECO:0000256" key="12">
    <source>
        <dbReference type="RuleBase" id="RU003357"/>
    </source>
</evidence>
<dbReference type="InterPro" id="IPR000531">
    <property type="entry name" value="Beta-barrel_TonB"/>
</dbReference>
<dbReference type="AlphaFoldDB" id="A0A7W6EWE3"/>
<comment type="similarity">
    <text evidence="11 12">Belongs to the TonB-dependent receptor family.</text>
</comment>
<dbReference type="SUPFAM" id="SSF56935">
    <property type="entry name" value="Porins"/>
    <property type="match status" value="1"/>
</dbReference>
<dbReference type="InterPro" id="IPR036942">
    <property type="entry name" value="Beta-barrel_TonB_sf"/>
</dbReference>
<keyword evidence="4" id="KW-0410">Iron transport</keyword>
<evidence type="ECO:0000256" key="5">
    <source>
        <dbReference type="ARBA" id="ARBA00022692"/>
    </source>
</evidence>
<dbReference type="EMBL" id="JACICY010000004">
    <property type="protein sequence ID" value="MBB3860900.1"/>
    <property type="molecule type" value="Genomic_DNA"/>
</dbReference>
<keyword evidence="16" id="KW-0675">Receptor</keyword>
<keyword evidence="9 11" id="KW-0472">Membrane</keyword>
<evidence type="ECO:0000256" key="1">
    <source>
        <dbReference type="ARBA" id="ARBA00004571"/>
    </source>
</evidence>
<keyword evidence="17" id="KW-1185">Reference proteome</keyword>
<dbReference type="GO" id="GO:0006826">
    <property type="term" value="P:iron ion transport"/>
    <property type="evidence" value="ECO:0007669"/>
    <property type="project" value="UniProtKB-KW"/>
</dbReference>
<keyword evidence="6" id="KW-0408">Iron</keyword>
<dbReference type="GO" id="GO:0009279">
    <property type="term" value="C:cell outer membrane"/>
    <property type="evidence" value="ECO:0007669"/>
    <property type="project" value="UniProtKB-SubCell"/>
</dbReference>
<evidence type="ECO:0000256" key="4">
    <source>
        <dbReference type="ARBA" id="ARBA00022496"/>
    </source>
</evidence>
<gene>
    <name evidence="16" type="ORF">GGQ88_002169</name>
</gene>
<comment type="subcellular location">
    <subcellularLocation>
        <location evidence="1 11">Cell outer membrane</location>
        <topology evidence="1 11">Multi-pass membrane protein</topology>
    </subcellularLocation>
</comment>
<dbReference type="InterPro" id="IPR039426">
    <property type="entry name" value="TonB-dep_rcpt-like"/>
</dbReference>
<feature type="signal peptide" evidence="13">
    <location>
        <begin position="1"/>
        <end position="25"/>
    </location>
</feature>